<feature type="domain" description="BON" evidence="2">
    <location>
        <begin position="32"/>
        <end position="100"/>
    </location>
</feature>
<evidence type="ECO:0000313" key="3">
    <source>
        <dbReference type="EMBL" id="NHC13994.1"/>
    </source>
</evidence>
<dbReference type="Proteomes" id="UP000800981">
    <property type="component" value="Unassembled WGS sequence"/>
</dbReference>
<dbReference type="InterPro" id="IPR007055">
    <property type="entry name" value="BON_dom"/>
</dbReference>
<dbReference type="RefSeq" id="WP_166281031.1">
    <property type="nucleotide sequence ID" value="NZ_JAANNP010000003.1"/>
</dbReference>
<dbReference type="PROSITE" id="PS50914">
    <property type="entry name" value="BON"/>
    <property type="match status" value="1"/>
</dbReference>
<reference evidence="3 4" key="1">
    <citation type="submission" date="2020-03" db="EMBL/GenBank/DDBJ databases">
        <title>Two novel Motilibacter sp.</title>
        <authorList>
            <person name="Liu S."/>
        </authorList>
    </citation>
    <scope>NUCLEOTIDE SEQUENCE [LARGE SCALE GENOMIC DNA]</scope>
    <source>
        <strain evidence="3 4">E257</strain>
    </source>
</reference>
<organism evidence="3 4">
    <name type="scientific">Motilibacter deserti</name>
    <dbReference type="NCBI Taxonomy" id="2714956"/>
    <lineage>
        <taxon>Bacteria</taxon>
        <taxon>Bacillati</taxon>
        <taxon>Actinomycetota</taxon>
        <taxon>Actinomycetes</taxon>
        <taxon>Motilibacterales</taxon>
        <taxon>Motilibacteraceae</taxon>
        <taxon>Motilibacter</taxon>
    </lineage>
</organism>
<dbReference type="EMBL" id="JAANNP010000003">
    <property type="protein sequence ID" value="NHC13994.1"/>
    <property type="molecule type" value="Genomic_DNA"/>
</dbReference>
<sequence length="107" mass="11228">MSGLESALNAEHGNVARDGASSDEGHSRTASADESLRRSALQSLAADRRLRGCDISLQALTGVVVLEGEVPDAETARAAGLAAWRATGVRDVCNCLQPRTRKSVRPS</sequence>
<evidence type="ECO:0000313" key="4">
    <source>
        <dbReference type="Proteomes" id="UP000800981"/>
    </source>
</evidence>
<dbReference type="Pfam" id="PF04972">
    <property type="entry name" value="BON"/>
    <property type="match status" value="1"/>
</dbReference>
<accession>A0ABX0GWI4</accession>
<evidence type="ECO:0000259" key="2">
    <source>
        <dbReference type="PROSITE" id="PS50914"/>
    </source>
</evidence>
<gene>
    <name evidence="3" type="ORF">G9H71_09400</name>
</gene>
<protein>
    <submittedName>
        <fullName evidence="3">BON domain-containing protein</fullName>
    </submittedName>
</protein>
<dbReference type="Gene3D" id="3.30.1340.30">
    <property type="match status" value="1"/>
</dbReference>
<evidence type="ECO:0000256" key="1">
    <source>
        <dbReference type="SAM" id="MobiDB-lite"/>
    </source>
</evidence>
<feature type="region of interest" description="Disordered" evidence="1">
    <location>
        <begin position="1"/>
        <end position="37"/>
    </location>
</feature>
<proteinExistence type="predicted"/>
<name>A0ABX0GWI4_9ACTN</name>
<comment type="caution">
    <text evidence="3">The sequence shown here is derived from an EMBL/GenBank/DDBJ whole genome shotgun (WGS) entry which is preliminary data.</text>
</comment>
<keyword evidence="4" id="KW-1185">Reference proteome</keyword>